<feature type="non-terminal residue" evidence="1">
    <location>
        <position position="1"/>
    </location>
</feature>
<keyword evidence="2" id="KW-1185">Reference proteome</keyword>
<name>A0AA87Z8K9_FICCA</name>
<accession>A0AA87Z8K9</accession>
<organism evidence="1 2">
    <name type="scientific">Ficus carica</name>
    <name type="common">Common fig</name>
    <dbReference type="NCBI Taxonomy" id="3494"/>
    <lineage>
        <taxon>Eukaryota</taxon>
        <taxon>Viridiplantae</taxon>
        <taxon>Streptophyta</taxon>
        <taxon>Embryophyta</taxon>
        <taxon>Tracheophyta</taxon>
        <taxon>Spermatophyta</taxon>
        <taxon>Magnoliopsida</taxon>
        <taxon>eudicotyledons</taxon>
        <taxon>Gunneridae</taxon>
        <taxon>Pentapetalae</taxon>
        <taxon>rosids</taxon>
        <taxon>fabids</taxon>
        <taxon>Rosales</taxon>
        <taxon>Moraceae</taxon>
        <taxon>Ficeae</taxon>
        <taxon>Ficus</taxon>
    </lineage>
</organism>
<evidence type="ECO:0000313" key="2">
    <source>
        <dbReference type="Proteomes" id="UP001187192"/>
    </source>
</evidence>
<dbReference type="Proteomes" id="UP001187192">
    <property type="component" value="Unassembled WGS sequence"/>
</dbReference>
<proteinExistence type="predicted"/>
<protein>
    <submittedName>
        <fullName evidence="1">Uncharacterized protein</fullName>
    </submittedName>
</protein>
<dbReference type="EMBL" id="BTGU01001684">
    <property type="protein sequence ID" value="GMN27650.1"/>
    <property type="molecule type" value="Genomic_DNA"/>
</dbReference>
<evidence type="ECO:0000313" key="1">
    <source>
        <dbReference type="EMBL" id="GMN27650.1"/>
    </source>
</evidence>
<comment type="caution">
    <text evidence="1">The sequence shown here is derived from an EMBL/GenBank/DDBJ whole genome shotgun (WGS) entry which is preliminary data.</text>
</comment>
<gene>
    <name evidence="1" type="ORF">TIFTF001_041064</name>
</gene>
<dbReference type="AlphaFoldDB" id="A0AA87Z8K9"/>
<sequence>MAELALIGADIQEVIGSAIALKNLTCSMEQKDEFGASPFGMRQADLNMSFKLAVRSLLTACSKQ</sequence>
<reference evidence="1" key="1">
    <citation type="submission" date="2023-07" db="EMBL/GenBank/DDBJ databases">
        <title>draft genome sequence of fig (Ficus carica).</title>
        <authorList>
            <person name="Takahashi T."/>
            <person name="Nishimura K."/>
        </authorList>
    </citation>
    <scope>NUCLEOTIDE SEQUENCE</scope>
</reference>